<gene>
    <name evidence="2" type="ORF">E2562_025372</name>
</gene>
<proteinExistence type="predicted"/>
<organism evidence="2 3">
    <name type="scientific">Oryza meyeriana var. granulata</name>
    <dbReference type="NCBI Taxonomy" id="110450"/>
    <lineage>
        <taxon>Eukaryota</taxon>
        <taxon>Viridiplantae</taxon>
        <taxon>Streptophyta</taxon>
        <taxon>Embryophyta</taxon>
        <taxon>Tracheophyta</taxon>
        <taxon>Spermatophyta</taxon>
        <taxon>Magnoliopsida</taxon>
        <taxon>Liliopsida</taxon>
        <taxon>Poales</taxon>
        <taxon>Poaceae</taxon>
        <taxon>BOP clade</taxon>
        <taxon>Oryzoideae</taxon>
        <taxon>Oryzeae</taxon>
        <taxon>Oryzinae</taxon>
        <taxon>Oryza</taxon>
        <taxon>Oryza meyeriana</taxon>
    </lineage>
</organism>
<evidence type="ECO:0000256" key="1">
    <source>
        <dbReference type="SAM" id="MobiDB-lite"/>
    </source>
</evidence>
<evidence type="ECO:0000313" key="3">
    <source>
        <dbReference type="Proteomes" id="UP000479710"/>
    </source>
</evidence>
<dbReference type="EMBL" id="SPHZ02000006">
    <property type="protein sequence ID" value="KAF0913960.1"/>
    <property type="molecule type" value="Genomic_DNA"/>
</dbReference>
<evidence type="ECO:0000313" key="2">
    <source>
        <dbReference type="EMBL" id="KAF0913960.1"/>
    </source>
</evidence>
<keyword evidence="3" id="KW-1185">Reference proteome</keyword>
<feature type="region of interest" description="Disordered" evidence="1">
    <location>
        <begin position="1"/>
        <end position="86"/>
    </location>
</feature>
<sequence length="86" mass="8777">MSGIKKNTVDQAVTEDPPADPLGANSGGDAPQQSSQQSLGLAPCANPTPGRSRTIGESAGATRQSSSTSMESDRVDQVRIHSPGTQ</sequence>
<comment type="caution">
    <text evidence="2">The sequence shown here is derived from an EMBL/GenBank/DDBJ whole genome shotgun (WGS) entry which is preliminary data.</text>
</comment>
<protein>
    <submittedName>
        <fullName evidence="2">Uncharacterized protein</fullName>
    </submittedName>
</protein>
<feature type="compositionally biased region" description="Polar residues" evidence="1">
    <location>
        <begin position="61"/>
        <end position="70"/>
    </location>
</feature>
<dbReference type="Proteomes" id="UP000479710">
    <property type="component" value="Unassembled WGS sequence"/>
</dbReference>
<reference evidence="2 3" key="1">
    <citation type="submission" date="2019-11" db="EMBL/GenBank/DDBJ databases">
        <title>Whole genome sequence of Oryza granulata.</title>
        <authorList>
            <person name="Li W."/>
        </authorList>
    </citation>
    <scope>NUCLEOTIDE SEQUENCE [LARGE SCALE GENOMIC DNA]</scope>
    <source>
        <strain evidence="3">cv. Menghai</strain>
        <tissue evidence="2">Leaf</tissue>
    </source>
</reference>
<name>A0A6G1DN88_9ORYZ</name>
<dbReference type="AlphaFoldDB" id="A0A6G1DN88"/>
<accession>A0A6G1DN88</accession>